<dbReference type="InterPro" id="IPR039845">
    <property type="entry name" value="FAM192A"/>
</dbReference>
<keyword evidence="2" id="KW-0539">Nucleus</keyword>
<dbReference type="AlphaFoldDB" id="A0AAV9Q9Y3"/>
<evidence type="ECO:0000256" key="3">
    <source>
        <dbReference type="SAM" id="MobiDB-lite"/>
    </source>
</evidence>
<organism evidence="5 6">
    <name type="scientific">Vermiconidia calcicola</name>
    <dbReference type="NCBI Taxonomy" id="1690605"/>
    <lineage>
        <taxon>Eukaryota</taxon>
        <taxon>Fungi</taxon>
        <taxon>Dikarya</taxon>
        <taxon>Ascomycota</taxon>
        <taxon>Pezizomycotina</taxon>
        <taxon>Dothideomycetes</taxon>
        <taxon>Dothideomycetidae</taxon>
        <taxon>Mycosphaerellales</taxon>
        <taxon>Extremaceae</taxon>
        <taxon>Vermiconidia</taxon>
    </lineage>
</organism>
<comment type="caution">
    <text evidence="5">The sequence shown here is derived from an EMBL/GenBank/DDBJ whole genome shotgun (WGS) entry which is preliminary data.</text>
</comment>
<dbReference type="GO" id="GO:0005634">
    <property type="term" value="C:nucleus"/>
    <property type="evidence" value="ECO:0007669"/>
    <property type="project" value="UniProtKB-SubCell"/>
</dbReference>
<accession>A0AAV9Q9Y3</accession>
<evidence type="ECO:0000313" key="5">
    <source>
        <dbReference type="EMBL" id="KAK5538597.1"/>
    </source>
</evidence>
<evidence type="ECO:0000256" key="2">
    <source>
        <dbReference type="ARBA" id="ARBA00023242"/>
    </source>
</evidence>
<dbReference type="PANTHER" id="PTHR13495">
    <property type="entry name" value="NEFA-INTERACTING NUCLEAR PROTEIN NIP30"/>
    <property type="match status" value="1"/>
</dbReference>
<evidence type="ECO:0000256" key="1">
    <source>
        <dbReference type="ARBA" id="ARBA00004123"/>
    </source>
</evidence>
<dbReference type="Proteomes" id="UP001345827">
    <property type="component" value="Unassembled WGS sequence"/>
</dbReference>
<protein>
    <recommendedName>
        <fullName evidence="4">FAM192A/Fyv6 N-terminal domain-containing protein</fullName>
    </recommendedName>
</protein>
<feature type="region of interest" description="Disordered" evidence="3">
    <location>
        <begin position="1"/>
        <end position="20"/>
    </location>
</feature>
<comment type="subcellular location">
    <subcellularLocation>
        <location evidence="1">Nucleus</location>
    </subcellularLocation>
</comment>
<name>A0AAV9Q9Y3_9PEZI</name>
<feature type="region of interest" description="Disordered" evidence="3">
    <location>
        <begin position="90"/>
        <end position="230"/>
    </location>
</feature>
<dbReference type="InterPro" id="IPR019331">
    <property type="entry name" value="FAM192A/Fyv6_N"/>
</dbReference>
<feature type="compositionally biased region" description="Low complexity" evidence="3">
    <location>
        <begin position="204"/>
        <end position="218"/>
    </location>
</feature>
<sequence>MSRFVPAGSDPESLPPTEDDAWVKAKQQVEFLRKPKPVNEGNQEDGKSLYEVLEANKAAKQEAFEESIRLKNQFRALDDDEVDFLDSVLESSRAKEDAVKKETAEQLEAFRKQRAEAEKEHIDQGSPSKAESLGAPVVKNEWSTQKKRRRRDKDHEPASNNKLRRLSSSVGDKSVAAEATKSNNAEKADSSQVAKPTPKHQIKTASSTVAPTTTTNAVGLGLGDYSSDED</sequence>
<dbReference type="PANTHER" id="PTHR13495:SF0">
    <property type="entry name" value="PSME3-INTERACTING PROTEIN"/>
    <property type="match status" value="1"/>
</dbReference>
<feature type="domain" description="FAM192A/Fyv6 N-terminal" evidence="4">
    <location>
        <begin position="15"/>
        <end position="111"/>
    </location>
</feature>
<evidence type="ECO:0000259" key="4">
    <source>
        <dbReference type="Pfam" id="PF10187"/>
    </source>
</evidence>
<dbReference type="EMBL" id="JAXLQG010000006">
    <property type="protein sequence ID" value="KAK5538597.1"/>
    <property type="molecule type" value="Genomic_DNA"/>
</dbReference>
<reference evidence="5 6" key="1">
    <citation type="submission" date="2023-06" db="EMBL/GenBank/DDBJ databases">
        <title>Black Yeasts Isolated from many extreme environments.</title>
        <authorList>
            <person name="Coleine C."/>
            <person name="Stajich J.E."/>
            <person name="Selbmann L."/>
        </authorList>
    </citation>
    <scope>NUCLEOTIDE SEQUENCE [LARGE SCALE GENOMIC DNA]</scope>
    <source>
        <strain evidence="5 6">CCFEE 5887</strain>
    </source>
</reference>
<feature type="compositionally biased region" description="Polar residues" evidence="3">
    <location>
        <begin position="158"/>
        <end position="171"/>
    </location>
</feature>
<keyword evidence="6" id="KW-1185">Reference proteome</keyword>
<gene>
    <name evidence="5" type="ORF">LTR25_004139</name>
</gene>
<proteinExistence type="predicted"/>
<dbReference type="Pfam" id="PF10187">
    <property type="entry name" value="FAM192A_Fyv6_N"/>
    <property type="match status" value="1"/>
</dbReference>
<feature type="compositionally biased region" description="Basic and acidic residues" evidence="3">
    <location>
        <begin position="92"/>
        <end position="123"/>
    </location>
</feature>
<evidence type="ECO:0000313" key="6">
    <source>
        <dbReference type="Proteomes" id="UP001345827"/>
    </source>
</evidence>